<reference evidence="9 10" key="1">
    <citation type="submission" date="2018-09" db="EMBL/GenBank/DDBJ databases">
        <title>Genomic Encyclopedia of Type Strains, Phase III (KMG-III): the genomes of soil and plant-associated and newly described type strains.</title>
        <authorList>
            <person name="Whitman W."/>
        </authorList>
    </citation>
    <scope>NUCLEOTIDE SEQUENCE [LARGE SCALE GENOMIC DNA]</scope>
    <source>
        <strain evidence="9 10">CECT 7938</strain>
    </source>
</reference>
<organism evidence="9 10">
    <name type="scientific">Sphingobacterium detergens</name>
    <dbReference type="NCBI Taxonomy" id="1145106"/>
    <lineage>
        <taxon>Bacteria</taxon>
        <taxon>Pseudomonadati</taxon>
        <taxon>Bacteroidota</taxon>
        <taxon>Sphingobacteriia</taxon>
        <taxon>Sphingobacteriales</taxon>
        <taxon>Sphingobacteriaceae</taxon>
        <taxon>Sphingobacterium</taxon>
    </lineage>
</organism>
<dbReference type="Gene3D" id="2.40.170.20">
    <property type="entry name" value="TonB-dependent receptor, beta-barrel domain"/>
    <property type="match status" value="1"/>
</dbReference>
<gene>
    <name evidence="9" type="ORF">DFQ12_5345</name>
</gene>
<keyword evidence="6 7" id="KW-0998">Cell outer membrane</keyword>
<comment type="subcellular location">
    <subcellularLocation>
        <location evidence="1 7">Cell outer membrane</location>
        <topology evidence="1 7">Multi-pass membrane protein</topology>
    </subcellularLocation>
</comment>
<keyword evidence="4 7" id="KW-0812">Transmembrane</keyword>
<dbReference type="InterPro" id="IPR037066">
    <property type="entry name" value="Plug_dom_sf"/>
</dbReference>
<dbReference type="InterPro" id="IPR008969">
    <property type="entry name" value="CarboxyPept-like_regulatory"/>
</dbReference>
<evidence type="ECO:0000256" key="1">
    <source>
        <dbReference type="ARBA" id="ARBA00004571"/>
    </source>
</evidence>
<dbReference type="Proteomes" id="UP000286246">
    <property type="component" value="Unassembled WGS sequence"/>
</dbReference>
<dbReference type="EMBL" id="RAPY01000007">
    <property type="protein sequence ID" value="RKE43559.1"/>
    <property type="molecule type" value="Genomic_DNA"/>
</dbReference>
<evidence type="ECO:0000256" key="3">
    <source>
        <dbReference type="ARBA" id="ARBA00022452"/>
    </source>
</evidence>
<keyword evidence="10" id="KW-1185">Reference proteome</keyword>
<evidence type="ECO:0000256" key="6">
    <source>
        <dbReference type="ARBA" id="ARBA00023237"/>
    </source>
</evidence>
<evidence type="ECO:0000259" key="8">
    <source>
        <dbReference type="Pfam" id="PF07715"/>
    </source>
</evidence>
<evidence type="ECO:0000256" key="5">
    <source>
        <dbReference type="ARBA" id="ARBA00023136"/>
    </source>
</evidence>
<dbReference type="InterPro" id="IPR023997">
    <property type="entry name" value="TonB-dep_OMP_SusC/RagA_CS"/>
</dbReference>
<evidence type="ECO:0000256" key="7">
    <source>
        <dbReference type="PROSITE-ProRule" id="PRU01360"/>
    </source>
</evidence>
<dbReference type="GO" id="GO:0009279">
    <property type="term" value="C:cell outer membrane"/>
    <property type="evidence" value="ECO:0007669"/>
    <property type="project" value="UniProtKB-SubCell"/>
</dbReference>
<dbReference type="InterPro" id="IPR023996">
    <property type="entry name" value="TonB-dep_OMP_SusC/RagA"/>
</dbReference>
<protein>
    <submittedName>
        <fullName evidence="9">TonB-linked SusC/RagA family outer membrane protein</fullName>
    </submittedName>
</protein>
<dbReference type="AlphaFoldDB" id="A0A420AGK4"/>
<dbReference type="InterPro" id="IPR039426">
    <property type="entry name" value="TonB-dep_rcpt-like"/>
</dbReference>
<dbReference type="InterPro" id="IPR036942">
    <property type="entry name" value="Beta-barrel_TonB_sf"/>
</dbReference>
<dbReference type="Pfam" id="PF13715">
    <property type="entry name" value="CarbopepD_reg_2"/>
    <property type="match status" value="1"/>
</dbReference>
<dbReference type="Pfam" id="PF07715">
    <property type="entry name" value="Plug"/>
    <property type="match status" value="1"/>
</dbReference>
<dbReference type="NCBIfam" id="TIGR04057">
    <property type="entry name" value="SusC_RagA_signa"/>
    <property type="match status" value="1"/>
</dbReference>
<evidence type="ECO:0000256" key="4">
    <source>
        <dbReference type="ARBA" id="ARBA00022692"/>
    </source>
</evidence>
<sequence>MFVNYYLNTSILIMKKNHLFYSKARPLSLLGLGLLCSSPNLIASNLKSKLSYFHVEQQQISGSVKNEKGDPLAGATITVKGSTIQAATDANGSFSIRAKQGDFLVINYQGYARQEVEVGSGTIAVTMISNTESLEEVVIVGYGKQKKGNLTGAVAAVNSEQLKNISPSNLSNTLAGRAAGVNVTNTSGMAGASSSLRIRGAAVEPLYVIDGVVRDKAAFDALEANEVDQMSFLKDAGTAAVYGTRAGNGVVLVTTKKGTAQAPVFNVQSNYSFSAPTQTLLANLTTATDELIYQNRVSQFRWEQGKKSEPWVAPNGQREFDYFKDKNYNTNDVIWRNPFSHRQSIAVNGGGDKITYYALLSYRKENGSYKSLDHEKFNLRSNISAKISDAFSMDFNISANQTNSNRFFWPFSTSASDDDFDVSDFYRVTFNWPKMYPFYLTADGTPSNTPTAYPVQTPMGSWQAWNVIDQVIGDRYIDRKVRQVNPIMTLNLKLDKLLEGLSTKLVGSYVAEDYMRKRYMSFQKNYTFTSLNPDGNRFIPAPPSEDRTNVFTFSQAQPFMDYNPQRKWQYQVDWFLNYNRKFGKHTVDGLVVYEQFKSGNTNITSRAENPIIPLDQMYIYPTDRSMRSTDAFELMDARRGVIGRANYNYADKYIAEFSFRYDGSPLFPNDKRWGFFPSMSLGWRMSDENFFSSIKNTVSDLKLRASYGSSGNFVDVEGYSILPYSYMEKYSSIITSRTGSRTPVPGYIFGDSYYTGVTYLDNPTTNLTWTKSKSYNVGIDFGFVHNKLTGSLDGFIRKESDILGTRGIKVPDNYGRGLAPENYAARSFRGGELSLNWNDRVGEVSYGLNANMGYAKDRWDIFDEEPSYAAGGRENFRSKVGRPENRIIGLEASGLVRTQAEADALKGKGFKTYGRDPYPGMILYKDIRGQNYSDQPDGIIDDNDMQLLSENNTPRINYGFGFNASWKGFYVSALFQGVLAYDRVISNQEGAGMRQHGDTFRPYYPIWTSDVWTPDNTDAKYPRPVGYNWQESGAASSTFWIRNGAYMRLRDLNISYTLPQAMMEKIKMKSVNVFLNGTNLFVFSPMKEFHDPEQKMYDSYPVMKTFTLGLDVKF</sequence>
<comment type="caution">
    <text evidence="9">The sequence shown here is derived from an EMBL/GenBank/DDBJ whole genome shotgun (WGS) entry which is preliminary data.</text>
</comment>
<dbReference type="SUPFAM" id="SSF56935">
    <property type="entry name" value="Porins"/>
    <property type="match status" value="1"/>
</dbReference>
<comment type="similarity">
    <text evidence="7">Belongs to the TonB-dependent receptor family.</text>
</comment>
<dbReference type="Gene3D" id="2.60.40.1120">
    <property type="entry name" value="Carboxypeptidase-like, regulatory domain"/>
    <property type="match status" value="1"/>
</dbReference>
<name>A0A420AGK4_SPHD1</name>
<evidence type="ECO:0000313" key="9">
    <source>
        <dbReference type="EMBL" id="RKE43559.1"/>
    </source>
</evidence>
<evidence type="ECO:0000256" key="2">
    <source>
        <dbReference type="ARBA" id="ARBA00022448"/>
    </source>
</evidence>
<keyword evidence="3 7" id="KW-1134">Transmembrane beta strand</keyword>
<proteinExistence type="inferred from homology"/>
<feature type="domain" description="TonB-dependent receptor plug" evidence="8">
    <location>
        <begin position="149"/>
        <end position="250"/>
    </location>
</feature>
<dbReference type="NCBIfam" id="TIGR04056">
    <property type="entry name" value="OMP_RagA_SusC"/>
    <property type="match status" value="1"/>
</dbReference>
<dbReference type="PROSITE" id="PS52016">
    <property type="entry name" value="TONB_DEPENDENT_REC_3"/>
    <property type="match status" value="1"/>
</dbReference>
<dbReference type="InterPro" id="IPR012910">
    <property type="entry name" value="Plug_dom"/>
</dbReference>
<dbReference type="SUPFAM" id="SSF49464">
    <property type="entry name" value="Carboxypeptidase regulatory domain-like"/>
    <property type="match status" value="1"/>
</dbReference>
<keyword evidence="5 7" id="KW-0472">Membrane</keyword>
<accession>A0A420AGK4</accession>
<evidence type="ECO:0000313" key="10">
    <source>
        <dbReference type="Proteomes" id="UP000286246"/>
    </source>
</evidence>
<dbReference type="Gene3D" id="2.170.130.10">
    <property type="entry name" value="TonB-dependent receptor, plug domain"/>
    <property type="match status" value="1"/>
</dbReference>
<keyword evidence="2 7" id="KW-0813">Transport</keyword>